<feature type="transmembrane region" description="Helical" evidence="1">
    <location>
        <begin position="213"/>
        <end position="235"/>
    </location>
</feature>
<gene>
    <name evidence="2" type="ORF">DW070_14795</name>
</gene>
<evidence type="ECO:0000313" key="2">
    <source>
        <dbReference type="EMBL" id="RGB74588.1"/>
    </source>
</evidence>
<accession>A0A3E2TFQ1</accession>
<dbReference type="AlphaFoldDB" id="A0A3E2TFQ1"/>
<organism evidence="2 3">
    <name type="scientific">Coprococcus catus</name>
    <dbReference type="NCBI Taxonomy" id="116085"/>
    <lineage>
        <taxon>Bacteria</taxon>
        <taxon>Bacillati</taxon>
        <taxon>Bacillota</taxon>
        <taxon>Clostridia</taxon>
        <taxon>Lachnospirales</taxon>
        <taxon>Lachnospiraceae</taxon>
        <taxon>Coprococcus</taxon>
    </lineage>
</organism>
<sequence>MEEPLIIRRDEYMFESGMKICLVGLIVVVLCSIAALYRHINPLADEIYSIKSVDDIISCGWLVGLCIVVFVGVPEMVRSYGFRYKLDENGITEKYNNSALRTLRTWAECDSLGVKMVGEYRKGQYRKIVCSRNIGGSVLEICYTPEMWKKISTYVGRHGVQILEPGINVSRKRKKYRKKDIKAGERKKCVLRDIKGEFLINDKESFQRERKNFAKTTGILMGLLVFVWYLILSFIDGSFIKYIWAFPAAAAFNGLVLYNEEAEAGNKWTVSRKGIESTSPFRKKTIFYEWNEIERTGVYSEGGQLGYYIFFKIYERRKKIKVRFTEKRYEEFLKYVPEGKETDPITGEFLIRWRSAMRSYGKSRDDFDEW</sequence>
<keyword evidence="1" id="KW-0812">Transmembrane</keyword>
<proteinExistence type="predicted"/>
<evidence type="ECO:0000313" key="3">
    <source>
        <dbReference type="Proteomes" id="UP000260773"/>
    </source>
</evidence>
<feature type="transmembrane region" description="Helical" evidence="1">
    <location>
        <begin position="60"/>
        <end position="77"/>
    </location>
</feature>
<feature type="transmembrane region" description="Helical" evidence="1">
    <location>
        <begin position="20"/>
        <end position="40"/>
    </location>
</feature>
<name>A0A3E2TFQ1_9FIRM</name>
<dbReference type="EMBL" id="QVEP01000053">
    <property type="protein sequence ID" value="RGB74588.1"/>
    <property type="molecule type" value="Genomic_DNA"/>
</dbReference>
<keyword evidence="1" id="KW-0472">Membrane</keyword>
<protein>
    <submittedName>
        <fullName evidence="2">Uncharacterized protein</fullName>
    </submittedName>
</protein>
<dbReference type="Proteomes" id="UP000260773">
    <property type="component" value="Unassembled WGS sequence"/>
</dbReference>
<keyword evidence="1" id="KW-1133">Transmembrane helix</keyword>
<dbReference type="RefSeq" id="WP_015513427.1">
    <property type="nucleotide sequence ID" value="NZ_JAQDKA010000007.1"/>
</dbReference>
<comment type="caution">
    <text evidence="2">The sequence shown here is derived from an EMBL/GenBank/DDBJ whole genome shotgun (WGS) entry which is preliminary data.</text>
</comment>
<evidence type="ECO:0000256" key="1">
    <source>
        <dbReference type="SAM" id="Phobius"/>
    </source>
</evidence>
<reference evidence="2 3" key="1">
    <citation type="submission" date="2018-08" db="EMBL/GenBank/DDBJ databases">
        <title>A genome reference for cultivated species of the human gut microbiota.</title>
        <authorList>
            <person name="Zou Y."/>
            <person name="Xue W."/>
            <person name="Luo G."/>
        </authorList>
    </citation>
    <scope>NUCLEOTIDE SEQUENCE [LARGE SCALE GENOMIC DNA]</scope>
    <source>
        <strain evidence="2 3">AF45-17</strain>
    </source>
</reference>